<accession>A0A9D2KK23</accession>
<reference evidence="1" key="1">
    <citation type="journal article" date="2021" name="PeerJ">
        <title>Extensive microbial diversity within the chicken gut microbiome revealed by metagenomics and culture.</title>
        <authorList>
            <person name="Gilroy R."/>
            <person name="Ravi A."/>
            <person name="Getino M."/>
            <person name="Pursley I."/>
            <person name="Horton D.L."/>
            <person name="Alikhan N.F."/>
            <person name="Baker D."/>
            <person name="Gharbi K."/>
            <person name="Hall N."/>
            <person name="Watson M."/>
            <person name="Adriaenssens E.M."/>
            <person name="Foster-Nyarko E."/>
            <person name="Jarju S."/>
            <person name="Secka A."/>
            <person name="Antonio M."/>
            <person name="Oren A."/>
            <person name="Chaudhuri R.R."/>
            <person name="La Ragione R."/>
            <person name="Hildebrand F."/>
            <person name="Pallen M.J."/>
        </authorList>
    </citation>
    <scope>NUCLEOTIDE SEQUENCE</scope>
    <source>
        <strain evidence="1">ChiSjej2B20-11307</strain>
    </source>
</reference>
<dbReference type="AlphaFoldDB" id="A0A9D2KK23"/>
<reference evidence="1" key="2">
    <citation type="submission" date="2021-04" db="EMBL/GenBank/DDBJ databases">
        <authorList>
            <person name="Gilroy R."/>
        </authorList>
    </citation>
    <scope>NUCLEOTIDE SEQUENCE</scope>
    <source>
        <strain evidence="1">ChiSjej2B20-11307</strain>
    </source>
</reference>
<comment type="caution">
    <text evidence="1">The sequence shown here is derived from an EMBL/GenBank/DDBJ whole genome shotgun (WGS) entry which is preliminary data.</text>
</comment>
<evidence type="ECO:0000313" key="2">
    <source>
        <dbReference type="Proteomes" id="UP000824223"/>
    </source>
</evidence>
<evidence type="ECO:0000313" key="1">
    <source>
        <dbReference type="EMBL" id="HJA05988.1"/>
    </source>
</evidence>
<organism evidence="1 2">
    <name type="scientific">Candidatus Mediterraneibacter pullicola</name>
    <dbReference type="NCBI Taxonomy" id="2838682"/>
    <lineage>
        <taxon>Bacteria</taxon>
        <taxon>Bacillati</taxon>
        <taxon>Bacillota</taxon>
        <taxon>Clostridia</taxon>
        <taxon>Lachnospirales</taxon>
        <taxon>Lachnospiraceae</taxon>
        <taxon>Mediterraneibacter</taxon>
    </lineage>
</organism>
<name>A0A9D2KK23_9FIRM</name>
<proteinExistence type="predicted"/>
<sequence>MESINTEALAARLRKYYMENAPKGITPHDIKHMGNWDLPNINCFLHEFDDDNNF</sequence>
<dbReference type="EMBL" id="DXAK01000012">
    <property type="protein sequence ID" value="HJA05988.1"/>
    <property type="molecule type" value="Genomic_DNA"/>
</dbReference>
<gene>
    <name evidence="1" type="ORF">H9798_02395</name>
</gene>
<dbReference type="Proteomes" id="UP000824223">
    <property type="component" value="Unassembled WGS sequence"/>
</dbReference>
<protein>
    <submittedName>
        <fullName evidence="1">Uncharacterized protein</fullName>
    </submittedName>
</protein>